<evidence type="ECO:0000313" key="7">
    <source>
        <dbReference type="Proteomes" id="UP001209535"/>
    </source>
</evidence>
<comment type="caution">
    <text evidence="6">The sequence shown here is derived from an EMBL/GenBank/DDBJ whole genome shotgun (WGS) entry which is preliminary data.</text>
</comment>
<keyword evidence="2 5" id="KW-0812">Transmembrane</keyword>
<sequence>MALLETRSDYSRTERLSDAVIHVSGLTIVLVAVPVLITVTAFLRGDFTALLGITVYGLALITMLLCSALYNLLPGSGWEGVLKRLDHSAIYVKIAGTYTPFTLLSGQGLWLLAGIWVAALAGIGLKVTAPDRFRLLALALYLGMGWAGLVAGGALLTALSWPVLTLILTGGILYTAGVIFYLWERLPYHYTIWHVFVLAASLVFYAAVTVQVVQDTA</sequence>
<evidence type="ECO:0000256" key="1">
    <source>
        <dbReference type="ARBA" id="ARBA00004141"/>
    </source>
</evidence>
<proteinExistence type="predicted"/>
<feature type="transmembrane region" description="Helical" evidence="5">
    <location>
        <begin position="50"/>
        <end position="73"/>
    </location>
</feature>
<gene>
    <name evidence="6" type="ORF">OEZ60_09580</name>
</gene>
<dbReference type="Pfam" id="PF03006">
    <property type="entry name" value="HlyIII"/>
    <property type="match status" value="1"/>
</dbReference>
<name>A0ABT2X5H0_9RHOB</name>
<evidence type="ECO:0000256" key="5">
    <source>
        <dbReference type="SAM" id="Phobius"/>
    </source>
</evidence>
<keyword evidence="3 5" id="KW-1133">Transmembrane helix</keyword>
<accession>A0ABT2X5H0</accession>
<feature type="transmembrane region" description="Helical" evidence="5">
    <location>
        <begin position="108"/>
        <end position="128"/>
    </location>
</feature>
<evidence type="ECO:0000256" key="4">
    <source>
        <dbReference type="ARBA" id="ARBA00023136"/>
    </source>
</evidence>
<dbReference type="PANTHER" id="PTHR20855:SF3">
    <property type="entry name" value="LD03007P"/>
    <property type="match status" value="1"/>
</dbReference>
<evidence type="ECO:0000313" key="6">
    <source>
        <dbReference type="EMBL" id="MCU9848257.1"/>
    </source>
</evidence>
<evidence type="ECO:0000256" key="3">
    <source>
        <dbReference type="ARBA" id="ARBA00022989"/>
    </source>
</evidence>
<dbReference type="PANTHER" id="PTHR20855">
    <property type="entry name" value="ADIPOR/PROGESTIN RECEPTOR-RELATED"/>
    <property type="match status" value="1"/>
</dbReference>
<dbReference type="InterPro" id="IPR004254">
    <property type="entry name" value="AdipoR/HlyIII-related"/>
</dbReference>
<evidence type="ECO:0000256" key="2">
    <source>
        <dbReference type="ARBA" id="ARBA00022692"/>
    </source>
</evidence>
<feature type="transmembrane region" description="Helical" evidence="5">
    <location>
        <begin position="190"/>
        <end position="213"/>
    </location>
</feature>
<organism evidence="6 7">
    <name type="scientific">Albidovulum salinarum</name>
    <dbReference type="NCBI Taxonomy" id="2984153"/>
    <lineage>
        <taxon>Bacteria</taxon>
        <taxon>Pseudomonadati</taxon>
        <taxon>Pseudomonadota</taxon>
        <taxon>Alphaproteobacteria</taxon>
        <taxon>Rhodobacterales</taxon>
        <taxon>Paracoccaceae</taxon>
        <taxon>Albidovulum</taxon>
    </lineage>
</organism>
<feature type="transmembrane region" description="Helical" evidence="5">
    <location>
        <begin position="135"/>
        <end position="155"/>
    </location>
</feature>
<dbReference type="Proteomes" id="UP001209535">
    <property type="component" value="Unassembled WGS sequence"/>
</dbReference>
<comment type="subcellular location">
    <subcellularLocation>
        <location evidence="1">Membrane</location>
        <topology evidence="1">Multi-pass membrane protein</topology>
    </subcellularLocation>
</comment>
<dbReference type="EMBL" id="JAOVQO010000008">
    <property type="protein sequence ID" value="MCU9848257.1"/>
    <property type="molecule type" value="Genomic_DNA"/>
</dbReference>
<keyword evidence="7" id="KW-1185">Reference proteome</keyword>
<feature type="transmembrane region" description="Helical" evidence="5">
    <location>
        <begin position="161"/>
        <end position="183"/>
    </location>
</feature>
<protein>
    <submittedName>
        <fullName evidence="6">Hemolysin III family protein</fullName>
    </submittedName>
</protein>
<keyword evidence="4 5" id="KW-0472">Membrane</keyword>
<feature type="transmembrane region" description="Helical" evidence="5">
    <location>
        <begin position="20"/>
        <end position="43"/>
    </location>
</feature>
<reference evidence="6 7" key="1">
    <citation type="submission" date="2022-10" db="EMBL/GenBank/DDBJ databases">
        <title>Defluviimonas sp. nov., isolated from ocean surface sediments.</title>
        <authorList>
            <person name="He W."/>
            <person name="Wang L."/>
            <person name="Zhang D.-F."/>
        </authorList>
    </citation>
    <scope>NUCLEOTIDE SEQUENCE [LARGE SCALE GENOMIC DNA]</scope>
    <source>
        <strain evidence="6 7">WL0024</strain>
    </source>
</reference>